<feature type="transmembrane region" description="Helical" evidence="7">
    <location>
        <begin position="189"/>
        <end position="208"/>
    </location>
</feature>
<dbReference type="PANTHER" id="PTHR30465:SF0">
    <property type="entry name" value="OLIGOPEPTIDE TRANSPORT SYSTEM PERMEASE PROTEIN APPB"/>
    <property type="match status" value="1"/>
</dbReference>
<dbReference type="Proteomes" id="UP000253744">
    <property type="component" value="Chromosome"/>
</dbReference>
<gene>
    <name evidence="9" type="ORF">DVJ83_03185</name>
    <name evidence="11" type="ORF">GCM10008021_29230</name>
    <name evidence="10" type="ORF">GCM10010914_30220</name>
</gene>
<proteinExistence type="inferred from homology"/>
<dbReference type="GO" id="GO:0055085">
    <property type="term" value="P:transmembrane transport"/>
    <property type="evidence" value="ECO:0007669"/>
    <property type="project" value="InterPro"/>
</dbReference>
<organism evidence="9 12">
    <name type="scientific">Deinococcus wulumuqiensis</name>
    <dbReference type="NCBI Taxonomy" id="980427"/>
    <lineage>
        <taxon>Bacteria</taxon>
        <taxon>Thermotogati</taxon>
        <taxon>Deinococcota</taxon>
        <taxon>Deinococci</taxon>
        <taxon>Deinococcales</taxon>
        <taxon>Deinococcaceae</taxon>
        <taxon>Deinococcus</taxon>
    </lineage>
</organism>
<accession>A0A345IF60</accession>
<dbReference type="GO" id="GO:0005886">
    <property type="term" value="C:plasma membrane"/>
    <property type="evidence" value="ECO:0007669"/>
    <property type="project" value="UniProtKB-SubCell"/>
</dbReference>
<feature type="domain" description="ABC transmembrane type-1" evidence="8">
    <location>
        <begin position="96"/>
        <end position="312"/>
    </location>
</feature>
<name>A0A345IF60_9DEIO</name>
<evidence type="ECO:0000313" key="11">
    <source>
        <dbReference type="EMBL" id="GGP31272.1"/>
    </source>
</evidence>
<dbReference type="AlphaFoldDB" id="A0A345IF60"/>
<dbReference type="Pfam" id="PF19300">
    <property type="entry name" value="BPD_transp_1_N"/>
    <property type="match status" value="1"/>
</dbReference>
<dbReference type="Proteomes" id="UP000630135">
    <property type="component" value="Unassembled WGS sequence"/>
</dbReference>
<keyword evidence="2 7" id="KW-0813">Transport</keyword>
<dbReference type="KEGG" id="dwu:DVJ83_03185"/>
<feature type="transmembrane region" description="Helical" evidence="7">
    <location>
        <begin position="135"/>
        <end position="157"/>
    </location>
</feature>
<sequence length="326" mass="35905">MLPFIIKRILASIPVLLLSSALIFFIIQAAPGDFLTPLKLSPVDTSAQVAALTKQFGLDKPVWQQYFIWLGNMLTGNLGLSFAYQQPVADIAFPRILNSIWLVLLNLVLFYPIAIALGVYGAVRQYSFGDKLSSVILYFLLGFPSFFLALIVIFLVLQVRFATGWDIPLNGMYSDNHDSLSAFGKFWDYLSHMLLPALVLTLISLAGFTRVLRGLMLDQLNADYVRTARSKGLSHNRVIYKHALRNAILPFVAGIGGLLPGLISGAGFVEVVFAYPGITPMLLNAITTQDLYLIAGFNMVTLFLLLIGNALSDILLAVVDPRIKYA</sequence>
<feature type="transmembrane region" description="Helical" evidence="7">
    <location>
        <begin position="100"/>
        <end position="123"/>
    </location>
</feature>
<dbReference type="Gene3D" id="1.10.3720.10">
    <property type="entry name" value="MetI-like"/>
    <property type="match status" value="1"/>
</dbReference>
<reference evidence="10" key="5">
    <citation type="submission" date="2023-08" db="EMBL/GenBank/DDBJ databases">
        <authorList>
            <person name="Sun Q."/>
            <person name="Zhou Y."/>
        </authorList>
    </citation>
    <scope>NUCLEOTIDE SEQUENCE</scope>
    <source>
        <strain evidence="11">CGMCC 1.8884</strain>
        <strain evidence="10">CGMCC 1.8885</strain>
    </source>
</reference>
<keyword evidence="13" id="KW-1185">Reference proteome</keyword>
<evidence type="ECO:0000313" key="12">
    <source>
        <dbReference type="Proteomes" id="UP000253744"/>
    </source>
</evidence>
<dbReference type="CDD" id="cd06261">
    <property type="entry name" value="TM_PBP2"/>
    <property type="match status" value="1"/>
</dbReference>
<evidence type="ECO:0000313" key="13">
    <source>
        <dbReference type="Proteomes" id="UP000630135"/>
    </source>
</evidence>
<dbReference type="PROSITE" id="PS50928">
    <property type="entry name" value="ABC_TM1"/>
    <property type="match status" value="1"/>
</dbReference>
<keyword evidence="6 7" id="KW-0472">Membrane</keyword>
<dbReference type="Pfam" id="PF00528">
    <property type="entry name" value="BPD_transp_1"/>
    <property type="match status" value="1"/>
</dbReference>
<reference evidence="13" key="4">
    <citation type="journal article" date="2019" name="Int. J. Syst. Evol. Microbiol.">
        <title>The Global Catalogue of Microorganisms (GCM) 10K type strain sequencing project: providing services to taxonomists for standard genome sequencing and annotation.</title>
        <authorList>
            <consortium name="The Broad Institute Genomics Platform"/>
            <consortium name="The Broad Institute Genome Sequencing Center for Infectious Disease"/>
            <person name="Wu L."/>
            <person name="Ma J."/>
        </authorList>
    </citation>
    <scope>NUCLEOTIDE SEQUENCE [LARGE SCALE GENOMIC DNA]</scope>
    <source>
        <strain evidence="13">CGMCC 1.8884</strain>
    </source>
</reference>
<dbReference type="GeneID" id="59164194"/>
<dbReference type="Proteomes" id="UP000652720">
    <property type="component" value="Unassembled WGS sequence"/>
</dbReference>
<reference evidence="9 12" key="3">
    <citation type="submission" date="2018-07" db="EMBL/GenBank/DDBJ databases">
        <title>Complete Genome and Methylome Analysis of Deinococcus wulumuqiensis NEB 479.</title>
        <authorList>
            <person name="Fomenkov A."/>
            <person name="Luyten Y."/>
            <person name="Vincze T."/>
            <person name="Anton B.P."/>
            <person name="Clark T."/>
            <person name="Roberts R.J."/>
            <person name="Morgan R.D."/>
        </authorList>
    </citation>
    <scope>NUCLEOTIDE SEQUENCE [LARGE SCALE GENOMIC DNA]</scope>
    <source>
        <strain evidence="9 12">NEB 479</strain>
    </source>
</reference>
<evidence type="ECO:0000313" key="9">
    <source>
        <dbReference type="EMBL" id="AXG98332.1"/>
    </source>
</evidence>
<dbReference type="PANTHER" id="PTHR30465">
    <property type="entry name" value="INNER MEMBRANE ABC TRANSPORTER"/>
    <property type="match status" value="1"/>
</dbReference>
<dbReference type="InterPro" id="IPR000515">
    <property type="entry name" value="MetI-like"/>
</dbReference>
<dbReference type="EMBL" id="CP031158">
    <property type="protein sequence ID" value="AXG98332.1"/>
    <property type="molecule type" value="Genomic_DNA"/>
</dbReference>
<dbReference type="EMBL" id="BMMA01000053">
    <property type="protein sequence ID" value="GGI93556.1"/>
    <property type="molecule type" value="Genomic_DNA"/>
</dbReference>
<feature type="transmembrane region" description="Helical" evidence="7">
    <location>
        <begin position="295"/>
        <end position="319"/>
    </location>
</feature>
<evidence type="ECO:0000259" key="8">
    <source>
        <dbReference type="PROSITE" id="PS50928"/>
    </source>
</evidence>
<dbReference type="STRING" id="1288484.GCA_000348665_02754"/>
<reference evidence="11" key="1">
    <citation type="journal article" date="2014" name="Int. J. Syst. Evol. Microbiol.">
        <title>Complete genome of a new Firmicutes species belonging to the dominant human colonic microbiota ('Ruminococcus bicirculans') reveals two chromosomes and a selective capacity to utilize plant glucans.</title>
        <authorList>
            <consortium name="NISC Comparative Sequencing Program"/>
            <person name="Wegmann U."/>
            <person name="Louis P."/>
            <person name="Goesmann A."/>
            <person name="Henrissat B."/>
            <person name="Duncan S.H."/>
            <person name="Flint H.J."/>
        </authorList>
    </citation>
    <scope>NUCLEOTIDE SEQUENCE</scope>
    <source>
        <strain evidence="11">CGMCC 1.8884</strain>
    </source>
</reference>
<evidence type="ECO:0000256" key="5">
    <source>
        <dbReference type="ARBA" id="ARBA00022989"/>
    </source>
</evidence>
<dbReference type="SUPFAM" id="SSF161098">
    <property type="entry name" value="MetI-like"/>
    <property type="match status" value="1"/>
</dbReference>
<keyword evidence="4 7" id="KW-0812">Transmembrane</keyword>
<evidence type="ECO:0000256" key="1">
    <source>
        <dbReference type="ARBA" id="ARBA00004651"/>
    </source>
</evidence>
<evidence type="ECO:0000256" key="6">
    <source>
        <dbReference type="ARBA" id="ARBA00023136"/>
    </source>
</evidence>
<dbReference type="RefSeq" id="WP_017871636.1">
    <property type="nucleotide sequence ID" value="NZ_BMLZ01000061.1"/>
</dbReference>
<evidence type="ECO:0000256" key="7">
    <source>
        <dbReference type="RuleBase" id="RU363032"/>
    </source>
</evidence>
<feature type="transmembrane region" description="Helical" evidence="7">
    <location>
        <begin position="247"/>
        <end position="275"/>
    </location>
</feature>
<evidence type="ECO:0000313" key="10">
    <source>
        <dbReference type="EMBL" id="GGI93556.1"/>
    </source>
</evidence>
<evidence type="ECO:0000256" key="2">
    <source>
        <dbReference type="ARBA" id="ARBA00022448"/>
    </source>
</evidence>
<reference evidence="10" key="2">
    <citation type="journal article" date="2014" name="Int. J. Syst. Evol. Microbiol.">
        <title>Complete genome sequence of Corynebacterium casei LMG S-19264T (=DSM 44701T), isolated from a smear-ripened cheese.</title>
        <authorList>
            <consortium name="US DOE Joint Genome Institute (JGI-PGF)"/>
            <person name="Walter F."/>
            <person name="Albersmeier A."/>
            <person name="Kalinowski J."/>
            <person name="Ruckert C."/>
        </authorList>
    </citation>
    <scope>NUCLEOTIDE SEQUENCE</scope>
    <source>
        <strain evidence="10">CGMCC 1.8885</strain>
    </source>
</reference>
<comment type="similarity">
    <text evidence="7">Belongs to the binding-protein-dependent transport system permease family.</text>
</comment>
<dbReference type="InterPro" id="IPR035906">
    <property type="entry name" value="MetI-like_sf"/>
</dbReference>
<dbReference type="EMBL" id="BMLZ01000061">
    <property type="protein sequence ID" value="GGP31272.1"/>
    <property type="molecule type" value="Genomic_DNA"/>
</dbReference>
<dbReference type="InterPro" id="IPR045621">
    <property type="entry name" value="BPD_transp_1_N"/>
</dbReference>
<evidence type="ECO:0000256" key="4">
    <source>
        <dbReference type="ARBA" id="ARBA00022692"/>
    </source>
</evidence>
<keyword evidence="3" id="KW-1003">Cell membrane</keyword>
<keyword evidence="5 7" id="KW-1133">Transmembrane helix</keyword>
<protein>
    <submittedName>
        <fullName evidence="9 10">ABC transporter permease</fullName>
    </submittedName>
</protein>
<comment type="subcellular location">
    <subcellularLocation>
        <location evidence="1 7">Cell membrane</location>
        <topology evidence="1 7">Multi-pass membrane protein</topology>
    </subcellularLocation>
</comment>
<evidence type="ECO:0000256" key="3">
    <source>
        <dbReference type="ARBA" id="ARBA00022475"/>
    </source>
</evidence>